<dbReference type="InterPro" id="IPR000515">
    <property type="entry name" value="MetI-like"/>
</dbReference>
<feature type="transmembrane region" description="Helical" evidence="8">
    <location>
        <begin position="70"/>
        <end position="94"/>
    </location>
</feature>
<evidence type="ECO:0000256" key="5">
    <source>
        <dbReference type="ARBA" id="ARBA00022692"/>
    </source>
</evidence>
<evidence type="ECO:0000256" key="6">
    <source>
        <dbReference type="ARBA" id="ARBA00022989"/>
    </source>
</evidence>
<dbReference type="PROSITE" id="PS50928">
    <property type="entry name" value="ABC_TM1"/>
    <property type="match status" value="2"/>
</dbReference>
<evidence type="ECO:0000313" key="11">
    <source>
        <dbReference type="Proteomes" id="UP000053586"/>
    </source>
</evidence>
<evidence type="ECO:0000256" key="4">
    <source>
        <dbReference type="ARBA" id="ARBA00022519"/>
    </source>
</evidence>
<keyword evidence="7 8" id="KW-0472">Membrane</keyword>
<dbReference type="AlphaFoldDB" id="H5TF40"/>
<dbReference type="InterPro" id="IPR035906">
    <property type="entry name" value="MetI-like_sf"/>
</dbReference>
<dbReference type="PANTHER" id="PTHR43357:SF4">
    <property type="entry name" value="INNER MEMBRANE ABC TRANSPORTER PERMEASE PROTEIN YDCV"/>
    <property type="match status" value="1"/>
</dbReference>
<feature type="domain" description="ABC transmembrane type-1" evidence="9">
    <location>
        <begin position="64"/>
        <end position="284"/>
    </location>
</feature>
<comment type="similarity">
    <text evidence="8">Belongs to the binding-protein-dependent transport system permease family.</text>
</comment>
<evidence type="ECO:0000256" key="2">
    <source>
        <dbReference type="ARBA" id="ARBA00022448"/>
    </source>
</evidence>
<feature type="transmembrane region" description="Helical" evidence="8">
    <location>
        <begin position="320"/>
        <end position="344"/>
    </location>
</feature>
<reference evidence="10 11" key="1">
    <citation type="journal article" date="2012" name="J. Bacteriol.">
        <title>Genome sequence of proteorhodopsin-containing sea ice bacterium Glaciecola punicea ACAM 611T.</title>
        <authorList>
            <person name="Qin Q.-L."/>
            <person name="Xie B.-B."/>
            <person name="Shu Y.-L."/>
            <person name="Rong J.-C."/>
            <person name="Zhao D.-L."/>
            <person name="Zhang X.-Y."/>
            <person name="Chen X.-L."/>
            <person name="Zhou B.-C."/>
            <person name="Zhanga Y.-Z."/>
        </authorList>
    </citation>
    <scope>NUCLEOTIDE SEQUENCE [LARGE SCALE GENOMIC DNA]</scope>
    <source>
        <strain evidence="10 11">ACAM 611</strain>
    </source>
</reference>
<protein>
    <recommendedName>
        <fullName evidence="9">ABC transmembrane type-1 domain-containing protein</fullName>
    </recommendedName>
</protein>
<comment type="caution">
    <text evidence="10">The sequence shown here is derived from an EMBL/GenBank/DDBJ whole genome shotgun (WGS) entry which is preliminary data.</text>
</comment>
<dbReference type="RefSeq" id="WP_006007664.1">
    <property type="nucleotide sequence ID" value="NZ_BAET01000033.1"/>
</dbReference>
<feature type="transmembrane region" description="Helical" evidence="8">
    <location>
        <begin position="364"/>
        <end position="390"/>
    </location>
</feature>
<name>H5TF40_9ALTE</name>
<feature type="transmembrane region" description="Helical" evidence="8">
    <location>
        <begin position="266"/>
        <end position="287"/>
    </location>
</feature>
<dbReference type="OrthoDB" id="7852521at2"/>
<feature type="transmembrane region" description="Helical" evidence="8">
    <location>
        <begin position="539"/>
        <end position="559"/>
    </location>
</feature>
<dbReference type="eggNOG" id="COG4135">
    <property type="taxonomic scope" value="Bacteria"/>
</dbReference>
<keyword evidence="6 8" id="KW-1133">Transmembrane helix</keyword>
<dbReference type="SUPFAM" id="SSF161098">
    <property type="entry name" value="MetI-like"/>
    <property type="match status" value="2"/>
</dbReference>
<feature type="domain" description="ABC transmembrane type-1" evidence="9">
    <location>
        <begin position="368"/>
        <end position="555"/>
    </location>
</feature>
<evidence type="ECO:0000256" key="3">
    <source>
        <dbReference type="ARBA" id="ARBA00022475"/>
    </source>
</evidence>
<comment type="subcellular location">
    <subcellularLocation>
        <location evidence="1">Cell inner membrane</location>
        <topology evidence="1">Multi-pass membrane protein</topology>
    </subcellularLocation>
    <subcellularLocation>
        <location evidence="8">Cell membrane</location>
        <topology evidence="8">Multi-pass membrane protein</topology>
    </subcellularLocation>
</comment>
<evidence type="ECO:0000259" key="9">
    <source>
        <dbReference type="PROSITE" id="PS50928"/>
    </source>
</evidence>
<keyword evidence="11" id="KW-1185">Reference proteome</keyword>
<keyword evidence="2 8" id="KW-0813">Transport</keyword>
<feature type="transmembrane region" description="Helical" evidence="8">
    <location>
        <begin position="198"/>
        <end position="218"/>
    </location>
</feature>
<dbReference type="PANTHER" id="PTHR43357">
    <property type="entry name" value="INNER MEMBRANE ABC TRANSPORTER PERMEASE PROTEIN YDCV"/>
    <property type="match status" value="1"/>
</dbReference>
<keyword evidence="5 8" id="KW-0812">Transmembrane</keyword>
<sequence>MIIQPSFFTRWVSLSPRILISLLLVPVAAGLLGLILPAFGWLPALGENTINLRGFAAFFHTPGWTNMLGLSFFTSFISTLFAVILSILILGNYFNSRLLGHIQRILGPILVIPHAAAAIAIGFLIAPSGLIMRLFSPWLSGAELPPDVLLPNDPYGLSIILGLTLKELPFILLMALAAMQQNEIKQLINRQYKMALSLGYYPFTAFCKAVLPSLYPFMRLPIYAILAYSSASIEIPLILGPNSPPTLAVAVMQWFNDVDLSLRIKASAGALIQIALTLSVLLTWRLLEQCVKRFGFSTFTNGRRQYGDLCWKILTHTTTFLVLFFIVLALLGLVLWSFAGFWPFPNAYPDQLVSLHWNSALQQLPQTITNTVLVGITATAIALFFTLFALEAEQQHQTQLGSAASLMVYLPLLVPNVAFLFGIVWVKELLGVKAVFSAVVLGHLLFVMPYMFLSLAISYRKLDLRYAKVAASLGCSPFKVFYAVKLPQLLPPMLFSCALGLAVSFGQYLPTLLLGGGRINTLTTEAVAIASGASRRLSAVYVIIQILLPVVGFILAWLIPKLIFRPRQ</sequence>
<dbReference type="GO" id="GO:0005886">
    <property type="term" value="C:plasma membrane"/>
    <property type="evidence" value="ECO:0007669"/>
    <property type="project" value="UniProtKB-SubCell"/>
</dbReference>
<accession>H5TF40</accession>
<keyword evidence="4" id="KW-0997">Cell inner membrane</keyword>
<dbReference type="Gene3D" id="1.10.3720.10">
    <property type="entry name" value="MetI-like"/>
    <property type="match status" value="2"/>
</dbReference>
<dbReference type="STRING" id="56804.BAE46_03060"/>
<dbReference type="Proteomes" id="UP000053586">
    <property type="component" value="Unassembled WGS sequence"/>
</dbReference>
<evidence type="ECO:0000256" key="7">
    <source>
        <dbReference type="ARBA" id="ARBA00023136"/>
    </source>
</evidence>
<organism evidence="10 11">
    <name type="scientific">Glaciecola punicea ACAM 611</name>
    <dbReference type="NCBI Taxonomy" id="1121923"/>
    <lineage>
        <taxon>Bacteria</taxon>
        <taxon>Pseudomonadati</taxon>
        <taxon>Pseudomonadota</taxon>
        <taxon>Gammaproteobacteria</taxon>
        <taxon>Alteromonadales</taxon>
        <taxon>Alteromonadaceae</taxon>
        <taxon>Glaciecola</taxon>
    </lineage>
</organism>
<evidence type="ECO:0000256" key="8">
    <source>
        <dbReference type="RuleBase" id="RU363032"/>
    </source>
</evidence>
<gene>
    <name evidence="10" type="ORF">GPUN_2853</name>
</gene>
<feature type="transmembrane region" description="Helical" evidence="8">
    <location>
        <begin position="106"/>
        <end position="135"/>
    </location>
</feature>
<feature type="transmembrane region" description="Helical" evidence="8">
    <location>
        <begin position="155"/>
        <end position="177"/>
    </location>
</feature>
<dbReference type="Pfam" id="PF00528">
    <property type="entry name" value="BPD_transp_1"/>
    <property type="match status" value="1"/>
</dbReference>
<evidence type="ECO:0000256" key="1">
    <source>
        <dbReference type="ARBA" id="ARBA00004429"/>
    </source>
</evidence>
<proteinExistence type="inferred from homology"/>
<dbReference type="GO" id="GO:0055085">
    <property type="term" value="P:transmembrane transport"/>
    <property type="evidence" value="ECO:0007669"/>
    <property type="project" value="InterPro"/>
</dbReference>
<dbReference type="EMBL" id="BAET01000033">
    <property type="protein sequence ID" value="GAB56967.1"/>
    <property type="molecule type" value="Genomic_DNA"/>
</dbReference>
<keyword evidence="3" id="KW-1003">Cell membrane</keyword>
<dbReference type="CDD" id="cd06261">
    <property type="entry name" value="TM_PBP2"/>
    <property type="match status" value="1"/>
</dbReference>
<feature type="transmembrane region" description="Helical" evidence="8">
    <location>
        <begin position="402"/>
        <end position="426"/>
    </location>
</feature>
<reference evidence="10 11" key="2">
    <citation type="journal article" date="2017" name="Antonie Van Leeuwenhoek">
        <title>Rhizobium rhizosphaerae sp. nov., a novel species isolated from rice rhizosphere.</title>
        <authorList>
            <person name="Zhao J.J."/>
            <person name="Zhang J."/>
            <person name="Zhang R.J."/>
            <person name="Zhang C.W."/>
            <person name="Yin H.Q."/>
            <person name="Zhang X.X."/>
        </authorList>
    </citation>
    <scope>NUCLEOTIDE SEQUENCE [LARGE SCALE GENOMIC DNA]</scope>
    <source>
        <strain evidence="10 11">ACAM 611</strain>
    </source>
</reference>
<feature type="transmembrane region" description="Helical" evidence="8">
    <location>
        <begin position="438"/>
        <end position="459"/>
    </location>
</feature>
<evidence type="ECO:0000313" key="10">
    <source>
        <dbReference type="EMBL" id="GAB56967.1"/>
    </source>
</evidence>
<feature type="transmembrane region" description="Helical" evidence="8">
    <location>
        <begin position="489"/>
        <end position="509"/>
    </location>
</feature>